<dbReference type="Gene3D" id="3.40.50.720">
    <property type="entry name" value="NAD(P)-binding Rossmann-like Domain"/>
    <property type="match status" value="1"/>
</dbReference>
<dbReference type="Pfam" id="PF01370">
    <property type="entry name" value="Epimerase"/>
    <property type="match status" value="1"/>
</dbReference>
<reference evidence="3" key="1">
    <citation type="submission" date="2018-05" db="EMBL/GenBank/DDBJ databases">
        <authorList>
            <person name="Lanie J.A."/>
            <person name="Ng W.-L."/>
            <person name="Kazmierczak K.M."/>
            <person name="Andrzejewski T.M."/>
            <person name="Davidsen T.M."/>
            <person name="Wayne K.J."/>
            <person name="Tettelin H."/>
            <person name="Glass J.I."/>
            <person name="Rusch D."/>
            <person name="Podicherti R."/>
            <person name="Tsui H.-C.T."/>
            <person name="Winkler M.E."/>
        </authorList>
    </citation>
    <scope>NUCLEOTIDE SEQUENCE</scope>
</reference>
<dbReference type="EMBL" id="UINC01112566">
    <property type="protein sequence ID" value="SVC81603.1"/>
    <property type="molecule type" value="Genomic_DNA"/>
</dbReference>
<name>A0A382Q7P1_9ZZZZ</name>
<comment type="similarity">
    <text evidence="1">Belongs to the NAD(P)-dependent epimerase/dehydratase family.</text>
</comment>
<dbReference type="InterPro" id="IPR036291">
    <property type="entry name" value="NAD(P)-bd_dom_sf"/>
</dbReference>
<dbReference type="InterPro" id="IPR001509">
    <property type="entry name" value="Epimerase_deHydtase"/>
</dbReference>
<evidence type="ECO:0000256" key="1">
    <source>
        <dbReference type="ARBA" id="ARBA00007637"/>
    </source>
</evidence>
<feature type="domain" description="NAD-dependent epimerase/dehydratase" evidence="2">
    <location>
        <begin position="2"/>
        <end position="206"/>
    </location>
</feature>
<feature type="non-terminal residue" evidence="3">
    <location>
        <position position="1"/>
    </location>
</feature>
<dbReference type="AlphaFoldDB" id="A0A382Q7P1"/>
<dbReference type="Gene3D" id="3.90.25.10">
    <property type="entry name" value="UDP-galactose 4-epimerase, domain 1"/>
    <property type="match status" value="1"/>
</dbReference>
<evidence type="ECO:0000313" key="3">
    <source>
        <dbReference type="EMBL" id="SVC81603.1"/>
    </source>
</evidence>
<evidence type="ECO:0000259" key="2">
    <source>
        <dbReference type="Pfam" id="PF01370"/>
    </source>
</evidence>
<gene>
    <name evidence="3" type="ORF">METZ01_LOCUS334457</name>
</gene>
<protein>
    <recommendedName>
        <fullName evidence="2">NAD-dependent epimerase/dehydratase domain-containing protein</fullName>
    </recommendedName>
</protein>
<dbReference type="SUPFAM" id="SSF51735">
    <property type="entry name" value="NAD(P)-binding Rossmann-fold domains"/>
    <property type="match status" value="1"/>
</dbReference>
<proteinExistence type="inferred from homology"/>
<dbReference type="PANTHER" id="PTHR43000">
    <property type="entry name" value="DTDP-D-GLUCOSE 4,6-DEHYDRATASE-RELATED"/>
    <property type="match status" value="1"/>
</dbReference>
<accession>A0A382Q7P1</accession>
<sequence length="281" mass="31117">VDNLSSGKLKNVNSSAVFYHQDITHPSLQDIFQRELPDIVFHLAAQISVNESSKDPLKDGETNVIGTLRLLESARRSGVEKIVYSSTGGALYGDPVENPCSEDAPIVPLAPYVMSKFMGEKYVELYHRLHQVNYTILRYGNVYGPRQDPHGEAGVVAIFSQLMCDGKQPNIYGTGDQERDFVYVDDIVNANMLAIEDGDTTTYNIGSGTGTSINNIFSILKRITNYKWDAEHMQARPGEVFKISLSSAKALDELKWSPQVNLDDGLLKTVEFFSRANSSAT</sequence>
<organism evidence="3">
    <name type="scientific">marine metagenome</name>
    <dbReference type="NCBI Taxonomy" id="408172"/>
    <lineage>
        <taxon>unclassified sequences</taxon>
        <taxon>metagenomes</taxon>
        <taxon>ecological metagenomes</taxon>
    </lineage>
</organism>